<proteinExistence type="predicted"/>
<dbReference type="SUPFAM" id="SSF55729">
    <property type="entry name" value="Acyl-CoA N-acyltransferases (Nat)"/>
    <property type="match status" value="1"/>
</dbReference>
<dbReference type="PANTHER" id="PTHR43441:SF6">
    <property type="entry name" value="N-ACETYLTRANSFERASE DOMAIN-CONTAINING PROTEIN"/>
    <property type="match status" value="1"/>
</dbReference>
<organism evidence="3 4">
    <name type="scientific">Mumia zhuanghuii</name>
    <dbReference type="NCBI Taxonomy" id="2585211"/>
    <lineage>
        <taxon>Bacteria</taxon>
        <taxon>Bacillati</taxon>
        <taxon>Actinomycetota</taxon>
        <taxon>Actinomycetes</taxon>
        <taxon>Propionibacteriales</taxon>
        <taxon>Nocardioidaceae</taxon>
        <taxon>Mumia</taxon>
    </lineage>
</organism>
<dbReference type="AlphaFoldDB" id="A0A5C4MLT8"/>
<keyword evidence="3" id="KW-0808">Transferase</keyword>
<evidence type="ECO:0000313" key="4">
    <source>
        <dbReference type="Proteomes" id="UP000306740"/>
    </source>
</evidence>
<name>A0A5C4MLT8_9ACTN</name>
<gene>
    <name evidence="3" type="ORF">FHE65_14035</name>
    <name evidence="2" type="ORF">FHE65_24305</name>
</gene>
<dbReference type="RefSeq" id="WP_139084865.1">
    <property type="nucleotide sequence ID" value="NZ_VDFR01000063.1"/>
</dbReference>
<sequence length="163" mass="17239">MTALHTERLILHPIDTAEAERIVARQCGPEDSWAQDFPFDGDVIGLTAFLRATAANGDQRPFGHYRITRTADGQAIGGIGFKGQPDNGSVEIGYGLVPSARGNGYAAEAAQALVALARQQGLSRIVADTDGDNIASQRTLERAGFTQTGTNGELSLYAIVLVP</sequence>
<accession>A0A5C4MLT8</accession>
<reference evidence="3 4" key="1">
    <citation type="submission" date="2019-05" db="EMBL/GenBank/DDBJ databases">
        <title>Mumia sp. nov., isolated from the intestinal contents of plateau pika (Ochotona curzoniae) in the Qinghai-Tibet plateau of China.</title>
        <authorList>
            <person name="Tian Z."/>
        </authorList>
    </citation>
    <scope>NUCLEOTIDE SEQUENCE [LARGE SCALE GENOMIC DNA]</scope>
    <source>
        <strain evidence="4">527</strain>
        <strain evidence="3">Z527</strain>
    </source>
</reference>
<dbReference type="InterPro" id="IPR016181">
    <property type="entry name" value="Acyl_CoA_acyltransferase"/>
</dbReference>
<dbReference type="Pfam" id="PF13302">
    <property type="entry name" value="Acetyltransf_3"/>
    <property type="match status" value="1"/>
</dbReference>
<dbReference type="Proteomes" id="UP000306740">
    <property type="component" value="Unassembled WGS sequence"/>
</dbReference>
<dbReference type="GO" id="GO:0005737">
    <property type="term" value="C:cytoplasm"/>
    <property type="evidence" value="ECO:0007669"/>
    <property type="project" value="TreeGrafter"/>
</dbReference>
<dbReference type="GO" id="GO:1990189">
    <property type="term" value="F:protein N-terminal-serine acetyltransferase activity"/>
    <property type="evidence" value="ECO:0007669"/>
    <property type="project" value="TreeGrafter"/>
</dbReference>
<feature type="domain" description="N-acetyltransferase" evidence="1">
    <location>
        <begin position="22"/>
        <end position="163"/>
    </location>
</feature>
<dbReference type="InterPro" id="IPR051908">
    <property type="entry name" value="Ribosomal_N-acetyltransferase"/>
</dbReference>
<dbReference type="EMBL" id="VDFR01000063">
    <property type="protein sequence ID" value="TNC45975.1"/>
    <property type="molecule type" value="Genomic_DNA"/>
</dbReference>
<evidence type="ECO:0000313" key="3">
    <source>
        <dbReference type="EMBL" id="TNC45975.1"/>
    </source>
</evidence>
<dbReference type="EMBL" id="VDFR01000120">
    <property type="protein sequence ID" value="TNC38347.1"/>
    <property type="molecule type" value="Genomic_DNA"/>
</dbReference>
<dbReference type="Gene3D" id="3.40.630.30">
    <property type="match status" value="1"/>
</dbReference>
<evidence type="ECO:0000313" key="2">
    <source>
        <dbReference type="EMBL" id="TNC38347.1"/>
    </source>
</evidence>
<dbReference type="PANTHER" id="PTHR43441">
    <property type="entry name" value="RIBOSOMAL-PROTEIN-SERINE ACETYLTRANSFERASE"/>
    <property type="match status" value="1"/>
</dbReference>
<protein>
    <submittedName>
        <fullName evidence="3">GNAT family N-acetyltransferase</fullName>
    </submittedName>
</protein>
<comment type="caution">
    <text evidence="3">The sequence shown here is derived from an EMBL/GenBank/DDBJ whole genome shotgun (WGS) entry which is preliminary data.</text>
</comment>
<dbReference type="GO" id="GO:0008999">
    <property type="term" value="F:protein-N-terminal-alanine acetyltransferase activity"/>
    <property type="evidence" value="ECO:0007669"/>
    <property type="project" value="TreeGrafter"/>
</dbReference>
<dbReference type="InterPro" id="IPR000182">
    <property type="entry name" value="GNAT_dom"/>
</dbReference>
<dbReference type="OrthoDB" id="3402863at2"/>
<dbReference type="PROSITE" id="PS51186">
    <property type="entry name" value="GNAT"/>
    <property type="match status" value="1"/>
</dbReference>
<evidence type="ECO:0000259" key="1">
    <source>
        <dbReference type="PROSITE" id="PS51186"/>
    </source>
</evidence>